<accession>A0A0C3QV28</accession>
<keyword evidence="14" id="KW-1185">Reference proteome</keyword>
<dbReference type="HOGENOM" id="CLU_020161_8_0_1"/>
<dbReference type="AlphaFoldDB" id="A0A0C3QV28"/>
<dbReference type="SMART" id="SM00633">
    <property type="entry name" value="Glyco_10"/>
    <property type="match status" value="1"/>
</dbReference>
<feature type="signal peptide" evidence="11">
    <location>
        <begin position="1"/>
        <end position="16"/>
    </location>
</feature>
<feature type="chain" id="PRO_5002177716" description="Beta-xylanase" evidence="11">
    <location>
        <begin position="17"/>
        <end position="311"/>
    </location>
</feature>
<name>A0A0C3QV28_9AGAM</name>
<evidence type="ECO:0000259" key="12">
    <source>
        <dbReference type="PROSITE" id="PS51760"/>
    </source>
</evidence>
<dbReference type="Gene3D" id="3.20.20.80">
    <property type="entry name" value="Glycosidases"/>
    <property type="match status" value="1"/>
</dbReference>
<evidence type="ECO:0000256" key="7">
    <source>
        <dbReference type="ARBA" id="ARBA00023295"/>
    </source>
</evidence>
<protein>
    <recommendedName>
        <fullName evidence="10">Beta-xylanase</fullName>
        <ecNumber evidence="10">3.2.1.8</ecNumber>
    </recommendedName>
</protein>
<evidence type="ECO:0000313" key="13">
    <source>
        <dbReference type="EMBL" id="KIO33351.1"/>
    </source>
</evidence>
<reference evidence="13 14" key="1">
    <citation type="submission" date="2014-04" db="EMBL/GenBank/DDBJ databases">
        <authorList>
            <consortium name="DOE Joint Genome Institute"/>
            <person name="Kuo A."/>
            <person name="Girlanda M."/>
            <person name="Perotto S."/>
            <person name="Kohler A."/>
            <person name="Nagy L.G."/>
            <person name="Floudas D."/>
            <person name="Copeland A."/>
            <person name="Barry K.W."/>
            <person name="Cichocki N."/>
            <person name="Veneault-Fourrey C."/>
            <person name="LaButti K."/>
            <person name="Lindquist E.A."/>
            <person name="Lipzen A."/>
            <person name="Lundell T."/>
            <person name="Morin E."/>
            <person name="Murat C."/>
            <person name="Sun H."/>
            <person name="Tunlid A."/>
            <person name="Henrissat B."/>
            <person name="Grigoriev I.V."/>
            <person name="Hibbett D.S."/>
            <person name="Martin F."/>
            <person name="Nordberg H.P."/>
            <person name="Cantor M.N."/>
            <person name="Hua S.X."/>
        </authorList>
    </citation>
    <scope>NUCLEOTIDE SEQUENCE [LARGE SCALE GENOMIC DNA]</scope>
    <source>
        <strain evidence="13 14">MUT 4182</strain>
    </source>
</reference>
<evidence type="ECO:0000256" key="4">
    <source>
        <dbReference type="ARBA" id="ARBA00022729"/>
    </source>
</evidence>
<dbReference type="OrthoDB" id="3055998at2759"/>
<dbReference type="PANTHER" id="PTHR31490">
    <property type="entry name" value="GLYCOSYL HYDROLASE"/>
    <property type="match status" value="1"/>
</dbReference>
<organism evidence="13 14">
    <name type="scientific">Tulasnella calospora MUT 4182</name>
    <dbReference type="NCBI Taxonomy" id="1051891"/>
    <lineage>
        <taxon>Eukaryota</taxon>
        <taxon>Fungi</taxon>
        <taxon>Dikarya</taxon>
        <taxon>Basidiomycota</taxon>
        <taxon>Agaricomycotina</taxon>
        <taxon>Agaricomycetes</taxon>
        <taxon>Cantharellales</taxon>
        <taxon>Tulasnellaceae</taxon>
        <taxon>Tulasnella</taxon>
    </lineage>
</organism>
<reference evidence="14" key="2">
    <citation type="submission" date="2015-01" db="EMBL/GenBank/DDBJ databases">
        <title>Evolutionary Origins and Diversification of the Mycorrhizal Mutualists.</title>
        <authorList>
            <consortium name="DOE Joint Genome Institute"/>
            <consortium name="Mycorrhizal Genomics Consortium"/>
            <person name="Kohler A."/>
            <person name="Kuo A."/>
            <person name="Nagy L.G."/>
            <person name="Floudas D."/>
            <person name="Copeland A."/>
            <person name="Barry K.W."/>
            <person name="Cichocki N."/>
            <person name="Veneault-Fourrey C."/>
            <person name="LaButti K."/>
            <person name="Lindquist E.A."/>
            <person name="Lipzen A."/>
            <person name="Lundell T."/>
            <person name="Morin E."/>
            <person name="Murat C."/>
            <person name="Riley R."/>
            <person name="Ohm R."/>
            <person name="Sun H."/>
            <person name="Tunlid A."/>
            <person name="Henrissat B."/>
            <person name="Grigoriev I.V."/>
            <person name="Hibbett D.S."/>
            <person name="Martin F."/>
        </authorList>
    </citation>
    <scope>NUCLEOTIDE SEQUENCE [LARGE SCALE GENOMIC DNA]</scope>
    <source>
        <strain evidence="14">MUT 4182</strain>
    </source>
</reference>
<dbReference type="Pfam" id="PF00331">
    <property type="entry name" value="Glyco_hydro_10"/>
    <property type="match status" value="1"/>
</dbReference>
<dbReference type="PANTHER" id="PTHR31490:SF88">
    <property type="entry name" value="BETA-XYLANASE"/>
    <property type="match status" value="1"/>
</dbReference>
<comment type="catalytic activity">
    <reaction evidence="1 10">
        <text>Endohydrolysis of (1-&gt;4)-beta-D-xylosidic linkages in xylans.</text>
        <dbReference type="EC" id="3.2.1.8"/>
    </reaction>
</comment>
<dbReference type="STRING" id="1051891.A0A0C3QV28"/>
<evidence type="ECO:0000256" key="9">
    <source>
        <dbReference type="PROSITE-ProRule" id="PRU10061"/>
    </source>
</evidence>
<evidence type="ECO:0000256" key="10">
    <source>
        <dbReference type="RuleBase" id="RU361174"/>
    </source>
</evidence>
<evidence type="ECO:0000256" key="6">
    <source>
        <dbReference type="ARBA" id="ARBA00023277"/>
    </source>
</evidence>
<dbReference type="GO" id="GO:0031176">
    <property type="term" value="F:endo-1,4-beta-xylanase activity"/>
    <property type="evidence" value="ECO:0007669"/>
    <property type="project" value="UniProtKB-EC"/>
</dbReference>
<feature type="active site" description="Nucleophile" evidence="9">
    <location>
        <position position="219"/>
    </location>
</feature>
<dbReference type="PRINTS" id="PR00134">
    <property type="entry name" value="GLHYDRLASE10"/>
</dbReference>
<evidence type="ECO:0000256" key="1">
    <source>
        <dbReference type="ARBA" id="ARBA00000681"/>
    </source>
</evidence>
<dbReference type="PROSITE" id="PS00591">
    <property type="entry name" value="GH10_1"/>
    <property type="match status" value="1"/>
</dbReference>
<feature type="domain" description="GH10" evidence="12">
    <location>
        <begin position="1"/>
        <end position="297"/>
    </location>
</feature>
<dbReference type="InterPro" id="IPR044846">
    <property type="entry name" value="GH10"/>
</dbReference>
<dbReference type="InterPro" id="IPR001000">
    <property type="entry name" value="GH10_dom"/>
</dbReference>
<keyword evidence="6 10" id="KW-0119">Carbohydrate metabolism</keyword>
<dbReference type="Proteomes" id="UP000054248">
    <property type="component" value="Unassembled WGS sequence"/>
</dbReference>
<dbReference type="PROSITE" id="PS51760">
    <property type="entry name" value="GH10_2"/>
    <property type="match status" value="1"/>
</dbReference>
<evidence type="ECO:0000256" key="8">
    <source>
        <dbReference type="ARBA" id="ARBA00023326"/>
    </source>
</evidence>
<dbReference type="InterPro" id="IPR017853">
    <property type="entry name" value="GH"/>
</dbReference>
<sequence>MVLLGNILVLIDTVLLFSSKEFGMITPENYQKWFATEPVRNQFNFTGADYIVKWAHKNGQAVRGHNFVWHSQLPDWLNNGTWDKKTLNSIMVNHIVKMGSHFRGKLYAWDVVNEPYNDDGTWRSTIWHDIIGPEFISTALTTAHAVDPFAKLYINDYNVEGVNAKSDAHYNLAKSLLKKHVPYHGFGIQGHLVVAQLPKDIPQNIARFAGLGLEVAITELDIRMDLPNNAKNATLQANDYKTVVNACVDNRACVGITVWETSDDYSWIPGVFPTQGDALLFDTNKDPKPAYYAVADALKAAKVKSHFNSWP</sequence>
<keyword evidence="4 11" id="KW-0732">Signal</keyword>
<dbReference type="InterPro" id="IPR031158">
    <property type="entry name" value="GH10_AS"/>
</dbReference>
<keyword evidence="5 10" id="KW-0378">Hydrolase</keyword>
<keyword evidence="3" id="KW-0858">Xylan degradation</keyword>
<dbReference type="EMBL" id="KN822949">
    <property type="protein sequence ID" value="KIO33351.1"/>
    <property type="molecule type" value="Genomic_DNA"/>
</dbReference>
<keyword evidence="8 10" id="KW-0624">Polysaccharide degradation</keyword>
<gene>
    <name evidence="13" type="ORF">M407DRAFT_234554</name>
</gene>
<evidence type="ECO:0000256" key="11">
    <source>
        <dbReference type="SAM" id="SignalP"/>
    </source>
</evidence>
<dbReference type="EC" id="3.2.1.8" evidence="10"/>
<dbReference type="GO" id="GO:0045493">
    <property type="term" value="P:xylan catabolic process"/>
    <property type="evidence" value="ECO:0007669"/>
    <property type="project" value="UniProtKB-KW"/>
</dbReference>
<evidence type="ECO:0000256" key="2">
    <source>
        <dbReference type="ARBA" id="ARBA00007495"/>
    </source>
</evidence>
<dbReference type="SUPFAM" id="SSF51445">
    <property type="entry name" value="(Trans)glycosidases"/>
    <property type="match status" value="1"/>
</dbReference>
<evidence type="ECO:0000256" key="5">
    <source>
        <dbReference type="ARBA" id="ARBA00022801"/>
    </source>
</evidence>
<evidence type="ECO:0000256" key="3">
    <source>
        <dbReference type="ARBA" id="ARBA00022651"/>
    </source>
</evidence>
<proteinExistence type="inferred from homology"/>
<evidence type="ECO:0000313" key="14">
    <source>
        <dbReference type="Proteomes" id="UP000054248"/>
    </source>
</evidence>
<comment type="similarity">
    <text evidence="2 10">Belongs to the glycosyl hydrolase 10 (cellulase F) family.</text>
</comment>
<keyword evidence="7 10" id="KW-0326">Glycosidase</keyword>